<protein>
    <recommendedName>
        <fullName evidence="3">DUF2634 domain-containing protein</fullName>
    </recommendedName>
</protein>
<comment type="caution">
    <text evidence="1">The sequence shown here is derived from an EMBL/GenBank/DDBJ whole genome shotgun (WGS) entry which is preliminary data.</text>
</comment>
<accession>A0ABR0MPF3</accession>
<sequence length="165" mass="19321">MTSGPTLQLLRFGFDTSLRTYVPWHDDYGLYWRQRYDSYNDLYSYACLVKSDNQGWEVVEPHDLKVDSQQEIKIRELSEVLGVIEEISNSHEVSVEEPSHFSDVLEETLRKELVKEVLYQRHIQIKVENSEQVEFVIEIDYSSEGQPTEDYTIISSLNVKVDDPI</sequence>
<evidence type="ECO:0000313" key="2">
    <source>
        <dbReference type="Proteomes" id="UP001358586"/>
    </source>
</evidence>
<keyword evidence="2" id="KW-1185">Reference proteome</keyword>
<organism evidence="1 2">
    <name type="scientific">Gossypium arboreum</name>
    <name type="common">Tree cotton</name>
    <name type="synonym">Gossypium nanking</name>
    <dbReference type="NCBI Taxonomy" id="29729"/>
    <lineage>
        <taxon>Eukaryota</taxon>
        <taxon>Viridiplantae</taxon>
        <taxon>Streptophyta</taxon>
        <taxon>Embryophyta</taxon>
        <taxon>Tracheophyta</taxon>
        <taxon>Spermatophyta</taxon>
        <taxon>Magnoliopsida</taxon>
        <taxon>eudicotyledons</taxon>
        <taxon>Gunneridae</taxon>
        <taxon>Pentapetalae</taxon>
        <taxon>rosids</taxon>
        <taxon>malvids</taxon>
        <taxon>Malvales</taxon>
        <taxon>Malvaceae</taxon>
        <taxon>Malvoideae</taxon>
        <taxon>Gossypium</taxon>
    </lineage>
</organism>
<evidence type="ECO:0000313" key="1">
    <source>
        <dbReference type="EMBL" id="KAK5774994.1"/>
    </source>
</evidence>
<proteinExistence type="predicted"/>
<dbReference type="EMBL" id="JARKNE010000012">
    <property type="protein sequence ID" value="KAK5774994.1"/>
    <property type="molecule type" value="Genomic_DNA"/>
</dbReference>
<dbReference type="Proteomes" id="UP001358586">
    <property type="component" value="Chromosome 12"/>
</dbReference>
<gene>
    <name evidence="1" type="ORF">PVK06_042860</name>
</gene>
<reference evidence="1 2" key="1">
    <citation type="submission" date="2023-03" db="EMBL/GenBank/DDBJ databases">
        <title>WGS of Gossypium arboreum.</title>
        <authorList>
            <person name="Yu D."/>
        </authorList>
    </citation>
    <scope>NUCLEOTIDE SEQUENCE [LARGE SCALE GENOMIC DNA]</scope>
    <source>
        <tissue evidence="1">Leaf</tissue>
    </source>
</reference>
<evidence type="ECO:0008006" key="3">
    <source>
        <dbReference type="Google" id="ProtNLM"/>
    </source>
</evidence>
<name>A0ABR0MPF3_GOSAR</name>